<dbReference type="EMBL" id="CAKOGL010000030">
    <property type="protein sequence ID" value="CAH2106895.1"/>
    <property type="molecule type" value="Genomic_DNA"/>
</dbReference>
<sequence>MDDSQAITRATVRKVYESIMLALSPPKGTPATTQAGPSKRFLSPEDMAAQKKPRRQQAKQCARINLNAASELNFDFGATEPGTTGVSDFRMPCSTDEDDGAQPSGLTQSSPRELLAVADKAARNIGDTIKSPIAKLNKGDSANVTRELSYILEVVSHLALALVESEKSVDASKARATVLQSCLEVEKTRSQNWYDHEVESVSSANRCSVHQTGKEHCAADTWVEKGGGQK</sequence>
<proteinExistence type="predicted"/>
<comment type="caution">
    <text evidence="2">The sequence shown here is derived from an EMBL/GenBank/DDBJ whole genome shotgun (WGS) entry which is preliminary data.</text>
</comment>
<reference evidence="2" key="1">
    <citation type="submission" date="2022-03" db="EMBL/GenBank/DDBJ databases">
        <authorList>
            <person name="Tunstrom K."/>
        </authorList>
    </citation>
    <scope>NUCLEOTIDE SEQUENCE</scope>
</reference>
<evidence type="ECO:0000313" key="2">
    <source>
        <dbReference type="EMBL" id="CAH2106895.1"/>
    </source>
</evidence>
<evidence type="ECO:0000256" key="1">
    <source>
        <dbReference type="SAM" id="MobiDB-lite"/>
    </source>
</evidence>
<name>A0AAU9V4C9_EUPED</name>
<dbReference type="AlphaFoldDB" id="A0AAU9V4C9"/>
<protein>
    <submittedName>
        <fullName evidence="2">Uncharacterized protein</fullName>
    </submittedName>
</protein>
<feature type="region of interest" description="Disordered" evidence="1">
    <location>
        <begin position="23"/>
        <end position="56"/>
    </location>
</feature>
<gene>
    <name evidence="2" type="ORF">EEDITHA_LOCUS20974</name>
</gene>
<keyword evidence="3" id="KW-1185">Reference proteome</keyword>
<dbReference type="Proteomes" id="UP001153954">
    <property type="component" value="Unassembled WGS sequence"/>
</dbReference>
<accession>A0AAU9V4C9</accession>
<evidence type="ECO:0000313" key="3">
    <source>
        <dbReference type="Proteomes" id="UP001153954"/>
    </source>
</evidence>
<organism evidence="2 3">
    <name type="scientific">Euphydryas editha</name>
    <name type="common">Edith's checkerspot</name>
    <dbReference type="NCBI Taxonomy" id="104508"/>
    <lineage>
        <taxon>Eukaryota</taxon>
        <taxon>Metazoa</taxon>
        <taxon>Ecdysozoa</taxon>
        <taxon>Arthropoda</taxon>
        <taxon>Hexapoda</taxon>
        <taxon>Insecta</taxon>
        <taxon>Pterygota</taxon>
        <taxon>Neoptera</taxon>
        <taxon>Endopterygota</taxon>
        <taxon>Lepidoptera</taxon>
        <taxon>Glossata</taxon>
        <taxon>Ditrysia</taxon>
        <taxon>Papilionoidea</taxon>
        <taxon>Nymphalidae</taxon>
        <taxon>Nymphalinae</taxon>
        <taxon>Euphydryas</taxon>
    </lineage>
</organism>